<dbReference type="CDD" id="cd00082">
    <property type="entry name" value="HisKA"/>
    <property type="match status" value="1"/>
</dbReference>
<dbReference type="Gene3D" id="2.60.40.10">
    <property type="entry name" value="Immunoglobulins"/>
    <property type="match status" value="1"/>
</dbReference>
<keyword evidence="4" id="KW-0472">Membrane</keyword>
<feature type="transmembrane region" description="Helical" evidence="4">
    <location>
        <begin position="812"/>
        <end position="832"/>
    </location>
</feature>
<evidence type="ECO:0000313" key="7">
    <source>
        <dbReference type="Proteomes" id="UP000680158"/>
    </source>
</evidence>
<dbReference type="Gene3D" id="1.10.287.130">
    <property type="match status" value="1"/>
</dbReference>
<dbReference type="EMBL" id="JAGSPM010000006">
    <property type="protein sequence ID" value="MBR7747089.1"/>
    <property type="molecule type" value="Genomic_DNA"/>
</dbReference>
<keyword evidence="7" id="KW-1185">Reference proteome</keyword>
<dbReference type="PANTHER" id="PTHR43547">
    <property type="entry name" value="TWO-COMPONENT HISTIDINE KINASE"/>
    <property type="match status" value="1"/>
</dbReference>
<dbReference type="Gene3D" id="3.30.450.40">
    <property type="match status" value="1"/>
</dbReference>
<gene>
    <name evidence="6" type="ORF">KDM92_10890</name>
</gene>
<dbReference type="PRINTS" id="PR00344">
    <property type="entry name" value="BCTRLSENSOR"/>
</dbReference>
<dbReference type="SMART" id="SM00387">
    <property type="entry name" value="HATPase_c"/>
    <property type="match status" value="1"/>
</dbReference>
<keyword evidence="4" id="KW-1133">Transmembrane helix</keyword>
<dbReference type="GO" id="GO:0000155">
    <property type="term" value="F:phosphorelay sensor kinase activity"/>
    <property type="evidence" value="ECO:0007669"/>
    <property type="project" value="InterPro"/>
</dbReference>
<dbReference type="Proteomes" id="UP000680158">
    <property type="component" value="Unassembled WGS sequence"/>
</dbReference>
<dbReference type="Gene3D" id="3.30.565.10">
    <property type="entry name" value="Histidine kinase-like ATPase, C-terminal domain"/>
    <property type="match status" value="1"/>
</dbReference>
<dbReference type="InterPro" id="IPR036890">
    <property type="entry name" value="HATPase_C_sf"/>
</dbReference>
<evidence type="ECO:0000256" key="3">
    <source>
        <dbReference type="ARBA" id="ARBA00022553"/>
    </source>
</evidence>
<dbReference type="Pfam" id="PF07495">
    <property type="entry name" value="Y_Y_Y"/>
    <property type="match status" value="1"/>
</dbReference>
<keyword evidence="4" id="KW-0812">Transmembrane</keyword>
<evidence type="ECO:0000313" key="6">
    <source>
        <dbReference type="EMBL" id="MBR7747089.1"/>
    </source>
</evidence>
<evidence type="ECO:0000256" key="1">
    <source>
        <dbReference type="ARBA" id="ARBA00000085"/>
    </source>
</evidence>
<name>A0A941DE61_9BURK</name>
<organism evidence="6 7">
    <name type="scientific">Undibacterium baiyunense</name>
    <dbReference type="NCBI Taxonomy" id="2828731"/>
    <lineage>
        <taxon>Bacteria</taxon>
        <taxon>Pseudomonadati</taxon>
        <taxon>Pseudomonadota</taxon>
        <taxon>Betaproteobacteria</taxon>
        <taxon>Burkholderiales</taxon>
        <taxon>Oxalobacteraceae</taxon>
        <taxon>Undibacterium</taxon>
    </lineage>
</organism>
<evidence type="ECO:0000256" key="4">
    <source>
        <dbReference type="SAM" id="Phobius"/>
    </source>
</evidence>
<dbReference type="SUPFAM" id="SSF63829">
    <property type="entry name" value="Calcium-dependent phosphotriesterase"/>
    <property type="match status" value="1"/>
</dbReference>
<proteinExistence type="predicted"/>
<dbReference type="Gene3D" id="2.130.10.10">
    <property type="entry name" value="YVTN repeat-like/Quinoprotein amine dehydrogenase"/>
    <property type="match status" value="2"/>
</dbReference>
<dbReference type="SUPFAM" id="SSF55781">
    <property type="entry name" value="GAF domain-like"/>
    <property type="match status" value="1"/>
</dbReference>
<dbReference type="EC" id="2.7.13.3" evidence="2"/>
<dbReference type="InterPro" id="IPR003661">
    <property type="entry name" value="HisK_dim/P_dom"/>
</dbReference>
<dbReference type="InterPro" id="IPR003018">
    <property type="entry name" value="GAF"/>
</dbReference>
<keyword evidence="3" id="KW-0597">Phosphoprotein</keyword>
<dbReference type="RefSeq" id="WP_212684388.1">
    <property type="nucleotide sequence ID" value="NZ_JAGSPM010000006.1"/>
</dbReference>
<protein>
    <recommendedName>
        <fullName evidence="2">histidine kinase</fullName>
        <ecNumber evidence="2">2.7.13.3</ecNumber>
    </recommendedName>
</protein>
<comment type="caution">
    <text evidence="6">The sequence shown here is derived from an EMBL/GenBank/DDBJ whole genome shotgun (WGS) entry which is preliminary data.</text>
</comment>
<dbReference type="InterPro" id="IPR015943">
    <property type="entry name" value="WD40/YVTN_repeat-like_dom_sf"/>
</dbReference>
<dbReference type="Pfam" id="PF02518">
    <property type="entry name" value="HATPase_c"/>
    <property type="match status" value="1"/>
</dbReference>
<dbReference type="InterPro" id="IPR005467">
    <property type="entry name" value="His_kinase_dom"/>
</dbReference>
<dbReference type="InterPro" id="IPR029016">
    <property type="entry name" value="GAF-like_dom_sf"/>
</dbReference>
<evidence type="ECO:0000256" key="2">
    <source>
        <dbReference type="ARBA" id="ARBA00012438"/>
    </source>
</evidence>
<dbReference type="InterPro" id="IPR011123">
    <property type="entry name" value="Y_Y_Y"/>
</dbReference>
<evidence type="ECO:0000259" key="5">
    <source>
        <dbReference type="PROSITE" id="PS50109"/>
    </source>
</evidence>
<reference evidence="6 7" key="1">
    <citation type="submission" date="2021-04" db="EMBL/GenBank/DDBJ databases">
        <title>novel species isolated from subtropical streams in China.</title>
        <authorList>
            <person name="Lu H."/>
        </authorList>
    </citation>
    <scope>NUCLEOTIDE SEQUENCE [LARGE SCALE GENOMIC DNA]</scope>
    <source>
        <strain evidence="6 7">BYS107W</strain>
    </source>
</reference>
<accession>A0A941DE61</accession>
<dbReference type="Pfam" id="PF13185">
    <property type="entry name" value="GAF_2"/>
    <property type="match status" value="1"/>
</dbReference>
<sequence>MRLFGGSFNASIRFLLGIVLLYSAMYAKAQAPQLTNTLPPIAPMLGSPIIHNYDSKTYKAHSQNWISVQDQRGIIYFGNSSGLIEFDGQRWQNIATTGNPIVRALAIAQDQTIFYGSIGDLGYLAVDKKGKVEAISLLEKIPAHERNFNDVWQIETTSHGTYFLTRSRIFRYHQGQISVLSGKFASSQAMVMNDHLFYVDSETGLSMIAAGKITTLPDFAKVGNGKRVVLSYFGKHQILAARASGDFLVLDLGSLWSDTQKSYQPLGNDKTAAQIRKFSTEIDDYISIDKLFLYKMIPIGEHLFAISTIKGGLILLNRQGKVHAAINRNAGLIDNTVASVMLDKANNLWASTNSGISHIELSVPQTVYNARNGIDGISISSIAYQNEFYVGTYQGILRQVPFHYKQTQDAAQFVTIPNSPSEIWQFKEIAGDLMIASSRGLFKLANNQVQRINDSGTDGYAIGTSPRWPDYLFMGKMGGLEIFKRENKEWKLFHRLPQIHENIRRISADASGDLWLSSEVQGLIRVHFTGDDPSQIRLQRIGLEHGLPHLNGNRAKFIDDTLFVTTSKGLYSANIAAWSDTSDQTQFKADPRFGTRFSDGSLSVSDINVVQAGTYLLQTADGVQLLQRKPDGSFENSSQAFRGLSANDESAYVHPDGSIWLMGENLYRIDTQAEKNYTQTFFAMIRRVAANTSDIIFEGSYGKKTANESALTAFQLRQTASYVPQLAYQQNALVFEFAADFFEKPGSTQFQYQLEGFDPQWSEWSRISAKEYTNIPEGNYHFRVRARNIYGSISEEAVYQFSILPPWYRTHWAYALWIIMISATIFGGIHLYTLRLRANKKHLEQEVIERTREAMLQKDAAEQARHKIALLAEMGKQITASLEVHAIEKSLYTFVQELIPGNTFGIGIVDWEHRVIRFDYVIENGQAIPSYQRSLEAKEQPATQCVLSGKELLFNELTLDTRELDSFISLEFNTSQIKPGDHQTVRMPRSAIYVPIMLNQRVIGVISVQSENSNTYQDSDVTILRSLGSYAAVAFENASSYQRLQITQSKLVEQEKLAALGSLVAGIAHELNTPIGNSLLTASSLDELSEQLVQDIHAGSIRRSRLENFSAQTKTACTLLMRNLENAANLITSFKQIAVDQTSDKRRVFNLQTVTTEVASTLGGRIRRDLHQLKIQIPADIELDSYPGPYGQVISNMIINALVHAFDERHSGEIRISANRINLDKVRIQIKDNGKGISEDNLSRIFDPFFTTRMGQGGSGLGLHISYNIVTAILGGSIKVKSRVGKGTIFELVLPLIAPTPSTEIENEQ</sequence>
<comment type="catalytic activity">
    <reaction evidence="1">
        <text>ATP + protein L-histidine = ADP + protein N-phospho-L-histidine.</text>
        <dbReference type="EC" id="2.7.13.3"/>
    </reaction>
</comment>
<dbReference type="PROSITE" id="PS50109">
    <property type="entry name" value="HIS_KIN"/>
    <property type="match status" value="1"/>
</dbReference>
<dbReference type="InterPro" id="IPR013783">
    <property type="entry name" value="Ig-like_fold"/>
</dbReference>
<dbReference type="InterPro" id="IPR004358">
    <property type="entry name" value="Sig_transdc_His_kin-like_C"/>
</dbReference>
<feature type="domain" description="Histidine kinase" evidence="5">
    <location>
        <begin position="1066"/>
        <end position="1298"/>
    </location>
</feature>
<dbReference type="InterPro" id="IPR003594">
    <property type="entry name" value="HATPase_dom"/>
</dbReference>
<dbReference type="PANTHER" id="PTHR43547:SF2">
    <property type="entry name" value="HYBRID SIGNAL TRANSDUCTION HISTIDINE KINASE C"/>
    <property type="match status" value="1"/>
</dbReference>
<dbReference type="SUPFAM" id="SSF55874">
    <property type="entry name" value="ATPase domain of HSP90 chaperone/DNA topoisomerase II/histidine kinase"/>
    <property type="match status" value="1"/>
</dbReference>